<dbReference type="OrthoDB" id="1907642at2"/>
<gene>
    <name evidence="1" type="ORF">ADA01nite_18630</name>
</gene>
<evidence type="ECO:0000313" key="1">
    <source>
        <dbReference type="EMBL" id="GEN34403.1"/>
    </source>
</evidence>
<protein>
    <recommendedName>
        <fullName evidence="3">SLAP domain-containing protein</fullName>
    </recommendedName>
</protein>
<dbReference type="RefSeq" id="WP_146809675.1">
    <property type="nucleotide sequence ID" value="NZ_BJXX01000078.1"/>
</dbReference>
<keyword evidence="2" id="KW-1185">Reference proteome</keyword>
<organism evidence="1 2">
    <name type="scientific">Aneurinibacillus danicus</name>
    <dbReference type="NCBI Taxonomy" id="267746"/>
    <lineage>
        <taxon>Bacteria</taxon>
        <taxon>Bacillati</taxon>
        <taxon>Bacillota</taxon>
        <taxon>Bacilli</taxon>
        <taxon>Bacillales</taxon>
        <taxon>Paenibacillaceae</taxon>
        <taxon>Aneurinibacillus group</taxon>
        <taxon>Aneurinibacillus</taxon>
    </lineage>
</organism>
<accession>A0A511V9Z4</accession>
<comment type="caution">
    <text evidence="1">The sequence shown here is derived from an EMBL/GenBank/DDBJ whole genome shotgun (WGS) entry which is preliminary data.</text>
</comment>
<evidence type="ECO:0008006" key="3">
    <source>
        <dbReference type="Google" id="ProtNLM"/>
    </source>
</evidence>
<proteinExistence type="predicted"/>
<name>A0A511V9Z4_9BACL</name>
<dbReference type="NCBIfam" id="TIGR04398">
    <property type="entry name" value="SLAP_DUP"/>
    <property type="match status" value="1"/>
</dbReference>
<dbReference type="InterPro" id="IPR030910">
    <property type="entry name" value="SLAP_dom"/>
</dbReference>
<dbReference type="Proteomes" id="UP000321157">
    <property type="component" value="Unassembled WGS sequence"/>
</dbReference>
<evidence type="ECO:0000313" key="2">
    <source>
        <dbReference type="Proteomes" id="UP000321157"/>
    </source>
</evidence>
<dbReference type="AlphaFoldDB" id="A0A511V9Z4"/>
<dbReference type="EMBL" id="BJXX01000078">
    <property type="protein sequence ID" value="GEN34403.1"/>
    <property type="molecule type" value="Genomic_DNA"/>
</dbReference>
<sequence length="155" mass="17670">MKSHLKTFIAESSGEELRRTGENTMPLSLKVDPELEEFIGLDRRYTFAFFQDALPPIDENQISVHGLELEKDMMGVRVIGMFRNGLNASIGLESIPLHLRDASGETVARHVFHLKEWSDIPPRTGFVTSWVFPYSSFIRKDVDFSDWSVHFAVSP</sequence>
<reference evidence="1 2" key="1">
    <citation type="submission" date="2019-07" db="EMBL/GenBank/DDBJ databases">
        <title>Whole genome shotgun sequence of Aneurinibacillus danicus NBRC 102444.</title>
        <authorList>
            <person name="Hosoyama A."/>
            <person name="Uohara A."/>
            <person name="Ohji S."/>
            <person name="Ichikawa N."/>
        </authorList>
    </citation>
    <scope>NUCLEOTIDE SEQUENCE [LARGE SCALE GENOMIC DNA]</scope>
    <source>
        <strain evidence="1 2">NBRC 102444</strain>
    </source>
</reference>